<feature type="compositionally biased region" description="Basic and acidic residues" evidence="6">
    <location>
        <begin position="1"/>
        <end position="19"/>
    </location>
</feature>
<protein>
    <recommendedName>
        <fullName evidence="2">sphingomyelin phosphodiesterase</fullName>
        <ecNumber evidence="2">3.1.4.12</ecNumber>
    </recommendedName>
</protein>
<feature type="domain" description="Endonuclease/exonuclease/phosphatase" evidence="8">
    <location>
        <begin position="385"/>
        <end position="649"/>
    </location>
</feature>
<feature type="compositionally biased region" description="Basic and acidic residues" evidence="6">
    <location>
        <begin position="39"/>
        <end position="54"/>
    </location>
</feature>
<dbReference type="SUPFAM" id="SSF56219">
    <property type="entry name" value="DNase I-like"/>
    <property type="match status" value="1"/>
</dbReference>
<evidence type="ECO:0000256" key="2">
    <source>
        <dbReference type="ARBA" id="ARBA00012369"/>
    </source>
</evidence>
<evidence type="ECO:0000256" key="4">
    <source>
        <dbReference type="ARBA" id="ARBA00022801"/>
    </source>
</evidence>
<keyword evidence="3" id="KW-0677">Repeat</keyword>
<keyword evidence="7" id="KW-0812">Transmembrane</keyword>
<dbReference type="InterPro" id="IPR017766">
    <property type="entry name" value="Sphingomyelinase/PLipase_C"/>
</dbReference>
<keyword evidence="7" id="KW-1133">Transmembrane helix</keyword>
<evidence type="ECO:0000313" key="10">
    <source>
        <dbReference type="Proteomes" id="UP001209570"/>
    </source>
</evidence>
<dbReference type="InterPro" id="IPR036691">
    <property type="entry name" value="Endo/exonu/phosph_ase_sf"/>
</dbReference>
<evidence type="ECO:0000259" key="8">
    <source>
        <dbReference type="Pfam" id="PF03372"/>
    </source>
</evidence>
<reference evidence="9" key="1">
    <citation type="submission" date="2021-12" db="EMBL/GenBank/DDBJ databases">
        <title>Prjna785345.</title>
        <authorList>
            <person name="Rujirawat T."/>
            <person name="Krajaejun T."/>
        </authorList>
    </citation>
    <scope>NUCLEOTIDE SEQUENCE</scope>
    <source>
        <strain evidence="9">Pi057C3</strain>
    </source>
</reference>
<evidence type="ECO:0000256" key="1">
    <source>
        <dbReference type="ARBA" id="ARBA00006335"/>
    </source>
</evidence>
<dbReference type="SUPFAM" id="SSF82185">
    <property type="entry name" value="Histone H3 K4-specific methyltransferase SET7/9 N-terminal domain"/>
    <property type="match status" value="1"/>
</dbReference>
<dbReference type="SMART" id="SM00698">
    <property type="entry name" value="MORN"/>
    <property type="match status" value="3"/>
</dbReference>
<feature type="transmembrane region" description="Helical" evidence="7">
    <location>
        <begin position="742"/>
        <end position="767"/>
    </location>
</feature>
<dbReference type="GO" id="GO:0004767">
    <property type="term" value="F:sphingomyelin phosphodiesterase activity"/>
    <property type="evidence" value="ECO:0007669"/>
    <property type="project" value="UniProtKB-EC"/>
</dbReference>
<dbReference type="Proteomes" id="UP001209570">
    <property type="component" value="Unassembled WGS sequence"/>
</dbReference>
<dbReference type="Pfam" id="PF03372">
    <property type="entry name" value="Exo_endo_phos"/>
    <property type="match status" value="1"/>
</dbReference>
<dbReference type="EC" id="3.1.4.12" evidence="2"/>
<proteinExistence type="inferred from homology"/>
<keyword evidence="7" id="KW-0472">Membrane</keyword>
<dbReference type="AlphaFoldDB" id="A0AAD5M5H2"/>
<dbReference type="Pfam" id="PF02493">
    <property type="entry name" value="MORN"/>
    <property type="match status" value="3"/>
</dbReference>
<gene>
    <name evidence="9" type="ORF">P43SY_002967</name>
</gene>
<evidence type="ECO:0000313" key="9">
    <source>
        <dbReference type="EMBL" id="KAJ0395391.1"/>
    </source>
</evidence>
<dbReference type="Gene3D" id="3.60.10.10">
    <property type="entry name" value="Endonuclease/exonuclease/phosphatase"/>
    <property type="match status" value="1"/>
</dbReference>
<name>A0AAD5M5H2_PYTIN</name>
<keyword evidence="10" id="KW-1185">Reference proteome</keyword>
<dbReference type="InterPro" id="IPR005135">
    <property type="entry name" value="Endo/exonuclease/phosphatase"/>
</dbReference>
<dbReference type="InterPro" id="IPR038772">
    <property type="entry name" value="Sph/SMPD2-like"/>
</dbReference>
<dbReference type="InterPro" id="IPR003409">
    <property type="entry name" value="MORN"/>
</dbReference>
<dbReference type="GO" id="GO:0005576">
    <property type="term" value="C:extracellular region"/>
    <property type="evidence" value="ECO:0007669"/>
    <property type="project" value="InterPro"/>
</dbReference>
<dbReference type="GO" id="GO:0005737">
    <property type="term" value="C:cytoplasm"/>
    <property type="evidence" value="ECO:0007669"/>
    <property type="project" value="TreeGrafter"/>
</dbReference>
<dbReference type="Gene3D" id="2.20.110.10">
    <property type="entry name" value="Histone H3 K4-specific methyltransferase SET7/9 N-terminal domain"/>
    <property type="match status" value="2"/>
</dbReference>
<comment type="similarity">
    <text evidence="1">Belongs to the neutral sphingomyelinase family.</text>
</comment>
<feature type="coiled-coil region" evidence="5">
    <location>
        <begin position="288"/>
        <end position="353"/>
    </location>
</feature>
<evidence type="ECO:0000256" key="6">
    <source>
        <dbReference type="SAM" id="MobiDB-lite"/>
    </source>
</evidence>
<keyword evidence="5" id="KW-0175">Coiled coil</keyword>
<comment type="caution">
    <text evidence="9">The sequence shown here is derived from an EMBL/GenBank/DDBJ whole genome shotgun (WGS) entry which is preliminary data.</text>
</comment>
<accession>A0AAD5M5H2</accession>
<keyword evidence="4" id="KW-0378">Hydrolase</keyword>
<organism evidence="9 10">
    <name type="scientific">Pythium insidiosum</name>
    <name type="common">Pythiosis disease agent</name>
    <dbReference type="NCBI Taxonomy" id="114742"/>
    <lineage>
        <taxon>Eukaryota</taxon>
        <taxon>Sar</taxon>
        <taxon>Stramenopiles</taxon>
        <taxon>Oomycota</taxon>
        <taxon>Peronosporomycetes</taxon>
        <taxon>Pythiales</taxon>
        <taxon>Pythiaceae</taxon>
        <taxon>Pythium</taxon>
    </lineage>
</organism>
<evidence type="ECO:0000256" key="5">
    <source>
        <dbReference type="SAM" id="Coils"/>
    </source>
</evidence>
<feature type="compositionally biased region" description="Polar residues" evidence="6">
    <location>
        <begin position="23"/>
        <end position="37"/>
    </location>
</feature>
<dbReference type="CDD" id="cd09078">
    <property type="entry name" value="nSMase"/>
    <property type="match status" value="1"/>
</dbReference>
<evidence type="ECO:0000256" key="3">
    <source>
        <dbReference type="ARBA" id="ARBA00022737"/>
    </source>
</evidence>
<sequence>MSSIRDPETSTYEQERKLLADTSEANASEAKPSTQGELSARESGRGVAEKDGTPETKPPPGEVEAEPANAVVLPPPRRLQTVKMIDHSIFHGEVTEDGVPHGVGILYSGLGQGRYSGQVRGGKKHGLGVLLQPNGGMFAGEWKEGSADGYGVKHTAFGDRQVGEWKDNELNGVGMEVNANGDVVWGLFVTGELDRSIHAEWTDTTQHQLLRAFCREQQALRMQELARQLEKDVFLREAVAISTKSFRSVDEVLVFDEQEEQALQEFLTQQRELLAQVQCDADNWKFREAQLKDRQKVLRAEITDKRNELSFVAKYAALADRRQEQLEDAERTLAMLQQQIQILQAKVDESMLQLARSDDQALSRMFVRPEGIHSGHWFGAGDHKDVRVALLLRKIRDFDIVILQEMFEIGSRQRRFVRAASELGFRYHAGSVWPMMTDRYLIDGGLLILSRYPIVERGQHIYSKGAGADGICAKGVLYARVQLSPDLSDSLHVFTTHTQAGDRLPEYRIRAAQLQELRAFIARTTQDDPHAPVLITGDFNLDARHNLTHDAATGDATATPCEESAVYEQLMSDLRSVLADGHQLVDLMKQHDSTKLAGCVHPITNGDGHATLHHKSDPLSPDKDGKCIDYIFFSPGVRERRSVSGDIPSLHLRVVGERSRVDHGDVAPLVRDEQEASTLEITHLSDHYALRAELELEISPVRRPDGSIPSPKERLCETLQHHFPPSAFQQKTSYSWQWKVRVVLLLLVLLGTSVGVTAFKAIVWGVFLS</sequence>
<dbReference type="PANTHER" id="PTHR16320:SF1">
    <property type="entry name" value="SPHINGOMYELINASE DDB_G0288017"/>
    <property type="match status" value="1"/>
</dbReference>
<dbReference type="EMBL" id="JAKCXM010000348">
    <property type="protein sequence ID" value="KAJ0395391.1"/>
    <property type="molecule type" value="Genomic_DNA"/>
</dbReference>
<dbReference type="PANTHER" id="PTHR16320">
    <property type="entry name" value="SPHINGOMYELINASE FAMILY MEMBER"/>
    <property type="match status" value="1"/>
</dbReference>
<evidence type="ECO:0000256" key="7">
    <source>
        <dbReference type="SAM" id="Phobius"/>
    </source>
</evidence>
<feature type="region of interest" description="Disordered" evidence="6">
    <location>
        <begin position="1"/>
        <end position="73"/>
    </location>
</feature>